<evidence type="ECO:0000256" key="4">
    <source>
        <dbReference type="ARBA" id="ARBA00023002"/>
    </source>
</evidence>
<dbReference type="Proteomes" id="UP001610335">
    <property type="component" value="Unassembled WGS sequence"/>
</dbReference>
<reference evidence="6 7" key="1">
    <citation type="submission" date="2024-07" db="EMBL/GenBank/DDBJ databases">
        <title>Section-level genome sequencing and comparative genomics of Aspergillus sections Usti and Cavernicolus.</title>
        <authorList>
            <consortium name="Lawrence Berkeley National Laboratory"/>
            <person name="Nybo J.L."/>
            <person name="Vesth T.C."/>
            <person name="Theobald S."/>
            <person name="Frisvad J.C."/>
            <person name="Larsen T.O."/>
            <person name="Kjaerboelling I."/>
            <person name="Rothschild-Mancinelli K."/>
            <person name="Lyhne E.K."/>
            <person name="Kogle M.E."/>
            <person name="Barry K."/>
            <person name="Clum A."/>
            <person name="Na H."/>
            <person name="Ledsgaard L."/>
            <person name="Lin J."/>
            <person name="Lipzen A."/>
            <person name="Kuo A."/>
            <person name="Riley R."/>
            <person name="Mondo S."/>
            <person name="LaButti K."/>
            <person name="Haridas S."/>
            <person name="Pangalinan J."/>
            <person name="Salamov A.A."/>
            <person name="Simmons B.A."/>
            <person name="Magnuson J.K."/>
            <person name="Chen J."/>
            <person name="Drula E."/>
            <person name="Henrissat B."/>
            <person name="Wiebenga A."/>
            <person name="Lubbers R.J."/>
            <person name="Gomes A.C."/>
            <person name="Makela M.R."/>
            <person name="Stajich J."/>
            <person name="Grigoriev I.V."/>
            <person name="Mortensen U.H."/>
            <person name="De vries R.P."/>
            <person name="Baker S.E."/>
            <person name="Andersen M.R."/>
        </authorList>
    </citation>
    <scope>NUCLEOTIDE SEQUENCE [LARGE SCALE GENOMIC DNA]</scope>
    <source>
        <strain evidence="6 7">CBS 600.67</strain>
    </source>
</reference>
<evidence type="ECO:0000256" key="2">
    <source>
        <dbReference type="ARBA" id="ARBA00022630"/>
    </source>
</evidence>
<dbReference type="PRINTS" id="PR00420">
    <property type="entry name" value="RNGMNOXGNASE"/>
</dbReference>
<evidence type="ECO:0000256" key="1">
    <source>
        <dbReference type="ARBA" id="ARBA00007992"/>
    </source>
</evidence>
<dbReference type="InterPro" id="IPR036188">
    <property type="entry name" value="FAD/NAD-bd_sf"/>
</dbReference>
<protein>
    <recommendedName>
        <fullName evidence="5">FAD-binding domain-containing protein</fullName>
    </recommendedName>
</protein>
<keyword evidence="3" id="KW-0274">FAD</keyword>
<name>A0ABR4HZR7_9EURO</name>
<keyword evidence="4" id="KW-0560">Oxidoreductase</keyword>
<dbReference type="InterPro" id="IPR050562">
    <property type="entry name" value="FAD_mOase_fung"/>
</dbReference>
<gene>
    <name evidence="6" type="ORF">BDW59DRAFT_174313</name>
</gene>
<comment type="similarity">
    <text evidence="1">Belongs to the paxM FAD-dependent monooxygenase family.</text>
</comment>
<proteinExistence type="inferred from homology"/>
<dbReference type="PANTHER" id="PTHR47356:SF2">
    <property type="entry name" value="FAD-BINDING DOMAIN-CONTAINING PROTEIN-RELATED"/>
    <property type="match status" value="1"/>
</dbReference>
<dbReference type="EMBL" id="JBFXLS010000066">
    <property type="protein sequence ID" value="KAL2820990.1"/>
    <property type="molecule type" value="Genomic_DNA"/>
</dbReference>
<evidence type="ECO:0000313" key="6">
    <source>
        <dbReference type="EMBL" id="KAL2820990.1"/>
    </source>
</evidence>
<dbReference type="SUPFAM" id="SSF51905">
    <property type="entry name" value="FAD/NAD(P)-binding domain"/>
    <property type="match status" value="1"/>
</dbReference>
<keyword evidence="2" id="KW-0285">Flavoprotein</keyword>
<evidence type="ECO:0000256" key="3">
    <source>
        <dbReference type="ARBA" id="ARBA00022827"/>
    </source>
</evidence>
<dbReference type="Pfam" id="PF01494">
    <property type="entry name" value="FAD_binding_3"/>
    <property type="match status" value="1"/>
</dbReference>
<organism evidence="6 7">
    <name type="scientific">Aspergillus cavernicola</name>
    <dbReference type="NCBI Taxonomy" id="176166"/>
    <lineage>
        <taxon>Eukaryota</taxon>
        <taxon>Fungi</taxon>
        <taxon>Dikarya</taxon>
        <taxon>Ascomycota</taxon>
        <taxon>Pezizomycotina</taxon>
        <taxon>Eurotiomycetes</taxon>
        <taxon>Eurotiomycetidae</taxon>
        <taxon>Eurotiales</taxon>
        <taxon>Aspergillaceae</taxon>
        <taxon>Aspergillus</taxon>
        <taxon>Aspergillus subgen. Nidulantes</taxon>
    </lineage>
</organism>
<feature type="domain" description="FAD-binding" evidence="5">
    <location>
        <begin position="6"/>
        <end position="340"/>
    </location>
</feature>
<evidence type="ECO:0000259" key="5">
    <source>
        <dbReference type="Pfam" id="PF01494"/>
    </source>
</evidence>
<accession>A0ABR4HZR7</accession>
<dbReference type="InterPro" id="IPR002938">
    <property type="entry name" value="FAD-bd"/>
</dbReference>
<comment type="caution">
    <text evidence="6">The sequence shown here is derived from an EMBL/GenBank/DDBJ whole genome shotgun (WGS) entry which is preliminary data.</text>
</comment>
<sequence>MENCQFKVIIVGGSIAGLTLAHCLHRANIDHIIIEKREEIAPQEGASIGLWPNGSQVLEQLGLYDEMERQTEPLNRFLVAQPDGSTWSNSMPQALLERFGYPIVFFERQKVLHTLYERYPEKARILVNKQVTEVRQTADGVSVVTDDELTYQGSIVVGADGVHSRVRSEMWRLVDDQEPGIMKTREKSGMTAEFACVFGISNAIPGLHSGEHFNVYGQGVTVMTFHGKDRVYWFVINKMDRKYTYPDIPRYSQKDAAETCGSRFGHVRISGDVCIRHLWEKRMYGSMTAMEEGIFETMFHGRVVLMGDAARKMTVNLGQGANSAMEDAALLSTLLEQTIKTRPADSKCQPTDDQIKRLFKEYQTQRYARTNSLYQRSRFSVRLQTRDDPMKAFLGRFLLPHATTYACYIASKMVADGAVVGFLPVPGRSSSSRVCVKP</sequence>
<keyword evidence="7" id="KW-1185">Reference proteome</keyword>
<evidence type="ECO:0000313" key="7">
    <source>
        <dbReference type="Proteomes" id="UP001610335"/>
    </source>
</evidence>
<dbReference type="PANTHER" id="PTHR47356">
    <property type="entry name" value="FAD-DEPENDENT MONOOXYGENASE ASQG-RELATED"/>
    <property type="match status" value="1"/>
</dbReference>
<dbReference type="Gene3D" id="3.50.50.60">
    <property type="entry name" value="FAD/NAD(P)-binding domain"/>
    <property type="match status" value="1"/>
</dbReference>